<dbReference type="PANTHER" id="PTHR19288:SF95">
    <property type="entry name" value="D-GLYCEROL 3-PHOSPHATE PHOSPHATASE"/>
    <property type="match status" value="1"/>
</dbReference>
<dbReference type="PROSITE" id="PS01228">
    <property type="entry name" value="COF_1"/>
    <property type="match status" value="1"/>
</dbReference>
<accession>A0A916U5Y7</accession>
<dbReference type="GO" id="GO:0016791">
    <property type="term" value="F:phosphatase activity"/>
    <property type="evidence" value="ECO:0007669"/>
    <property type="project" value="TreeGrafter"/>
</dbReference>
<dbReference type="InterPro" id="IPR036412">
    <property type="entry name" value="HAD-like_sf"/>
</dbReference>
<dbReference type="InterPro" id="IPR006357">
    <property type="entry name" value="HAD-SF_hydro_IIA"/>
</dbReference>
<proteinExistence type="predicted"/>
<comment type="caution">
    <text evidence="1">The sequence shown here is derived from an EMBL/GenBank/DDBJ whole genome shotgun (WGS) entry which is preliminary data.</text>
</comment>
<dbReference type="Pfam" id="PF13242">
    <property type="entry name" value="Hydrolase_like"/>
    <property type="match status" value="1"/>
</dbReference>
<dbReference type="AlphaFoldDB" id="A0A916U5Y7"/>
<dbReference type="Pfam" id="PF13344">
    <property type="entry name" value="Hydrolase_6"/>
    <property type="match status" value="1"/>
</dbReference>
<dbReference type="PANTHER" id="PTHR19288">
    <property type="entry name" value="4-NITROPHENYLPHOSPHATASE-RELATED"/>
    <property type="match status" value="1"/>
</dbReference>
<dbReference type="GO" id="GO:0005737">
    <property type="term" value="C:cytoplasm"/>
    <property type="evidence" value="ECO:0007669"/>
    <property type="project" value="TreeGrafter"/>
</dbReference>
<dbReference type="Gene3D" id="3.30.300.290">
    <property type="match status" value="1"/>
</dbReference>
<evidence type="ECO:0000313" key="1">
    <source>
        <dbReference type="EMBL" id="GGC61460.1"/>
    </source>
</evidence>
<dbReference type="SUPFAM" id="SSF56784">
    <property type="entry name" value="HAD-like"/>
    <property type="match status" value="1"/>
</dbReference>
<sequence>MAKTLRTSHDVLLLDLDGTLYAGNRVLPYAVEALAWPGTQQANAPRCLYVTNNASRSVDEVAAHLNSLGFAATNSDIITSAHAAAKLLSVTLRANASSEGTVLVVGTDALVEEVRAVGLSATRSFGPEVIAVVQGHSTHTGWADLAEAALAIRAGATWIAANIDATLPTERGLLPGNGSMVAALQAATNETPIVAGKPGNQIFHDALSVDDFVSPLVVGDRLDTDIAGANAMRLPSLYVMTGVSQPVDILAALPGERPTYIGADLRALDSSPDVLRVKTGDDWSIHARGQTAVTVSLKASSDLGDSASALRELAAVVWPILDTSSPECTVSVVAQDAQSQALLNTWLQGKRVMTSACGRVSASVISDE</sequence>
<reference evidence="1" key="1">
    <citation type="journal article" date="2014" name="Int. J. Syst. Evol. Microbiol.">
        <title>Complete genome sequence of Corynebacterium casei LMG S-19264T (=DSM 44701T), isolated from a smear-ripened cheese.</title>
        <authorList>
            <consortium name="US DOE Joint Genome Institute (JGI-PGF)"/>
            <person name="Walter F."/>
            <person name="Albersmeier A."/>
            <person name="Kalinowski J."/>
            <person name="Ruckert C."/>
        </authorList>
    </citation>
    <scope>NUCLEOTIDE SEQUENCE</scope>
    <source>
        <strain evidence="1">CGMCC 1.15478</strain>
    </source>
</reference>
<organism evidence="1 2">
    <name type="scientific">Hoyosella rhizosphaerae</name>
    <dbReference type="NCBI Taxonomy" id="1755582"/>
    <lineage>
        <taxon>Bacteria</taxon>
        <taxon>Bacillati</taxon>
        <taxon>Actinomycetota</taxon>
        <taxon>Actinomycetes</taxon>
        <taxon>Mycobacteriales</taxon>
        <taxon>Hoyosellaceae</taxon>
        <taxon>Hoyosella</taxon>
    </lineage>
</organism>
<keyword evidence="2" id="KW-1185">Reference proteome</keyword>
<dbReference type="EMBL" id="BMJH01000001">
    <property type="protein sequence ID" value="GGC61460.1"/>
    <property type="molecule type" value="Genomic_DNA"/>
</dbReference>
<name>A0A916U5Y7_9ACTN</name>
<dbReference type="InterPro" id="IPR023214">
    <property type="entry name" value="HAD_sf"/>
</dbReference>
<gene>
    <name evidence="1" type="ORF">GCM10011410_12410</name>
</gene>
<dbReference type="Proteomes" id="UP000641514">
    <property type="component" value="Unassembled WGS sequence"/>
</dbReference>
<evidence type="ECO:0000313" key="2">
    <source>
        <dbReference type="Proteomes" id="UP000641514"/>
    </source>
</evidence>
<protein>
    <submittedName>
        <fullName evidence="1">HAD-superfamily hydrolase</fullName>
    </submittedName>
</protein>
<dbReference type="Gene3D" id="3.40.50.1000">
    <property type="entry name" value="HAD superfamily/HAD-like"/>
    <property type="match status" value="2"/>
</dbReference>
<reference evidence="1" key="2">
    <citation type="submission" date="2020-09" db="EMBL/GenBank/DDBJ databases">
        <authorList>
            <person name="Sun Q."/>
            <person name="Zhou Y."/>
        </authorList>
    </citation>
    <scope>NUCLEOTIDE SEQUENCE</scope>
    <source>
        <strain evidence="1">CGMCC 1.15478</strain>
    </source>
</reference>
<dbReference type="RefSeq" id="WP_188671607.1">
    <property type="nucleotide sequence ID" value="NZ_BMJH01000001.1"/>
</dbReference>
<keyword evidence="1" id="KW-0378">Hydrolase</keyword>